<dbReference type="Pfam" id="PF01551">
    <property type="entry name" value="Peptidase_M23"/>
    <property type="match status" value="1"/>
</dbReference>
<dbReference type="SUPFAM" id="SSF51261">
    <property type="entry name" value="Duplicated hybrid motif"/>
    <property type="match status" value="1"/>
</dbReference>
<dbReference type="EMBL" id="JAQQAL010000005">
    <property type="protein sequence ID" value="MDC7225264.1"/>
    <property type="molecule type" value="Genomic_DNA"/>
</dbReference>
<evidence type="ECO:0000256" key="1">
    <source>
        <dbReference type="SAM" id="Phobius"/>
    </source>
</evidence>
<evidence type="ECO:0000259" key="2">
    <source>
        <dbReference type="Pfam" id="PF01551"/>
    </source>
</evidence>
<organism evidence="3 4">
    <name type="scientific">Candidatus Thalassospirochaeta sargassi</name>
    <dbReference type="NCBI Taxonomy" id="3119039"/>
    <lineage>
        <taxon>Bacteria</taxon>
        <taxon>Pseudomonadati</taxon>
        <taxon>Spirochaetota</taxon>
        <taxon>Spirochaetia</taxon>
        <taxon>Spirochaetales</taxon>
        <taxon>Spirochaetaceae</taxon>
        <taxon>Candidatus Thalassospirochaeta</taxon>
    </lineage>
</organism>
<dbReference type="Gene3D" id="2.70.70.10">
    <property type="entry name" value="Glucose Permease (Domain IIA)"/>
    <property type="match status" value="1"/>
</dbReference>
<dbReference type="InterPro" id="IPR050570">
    <property type="entry name" value="Cell_wall_metabolism_enzyme"/>
</dbReference>
<dbReference type="CDD" id="cd12797">
    <property type="entry name" value="M23_peptidase"/>
    <property type="match status" value="1"/>
</dbReference>
<feature type="transmembrane region" description="Helical" evidence="1">
    <location>
        <begin position="58"/>
        <end position="82"/>
    </location>
</feature>
<keyword evidence="1" id="KW-0472">Membrane</keyword>
<dbReference type="AlphaFoldDB" id="A0AAJ1IBZ4"/>
<feature type="domain" description="M23ase beta-sheet core" evidence="2">
    <location>
        <begin position="233"/>
        <end position="328"/>
    </location>
</feature>
<dbReference type="GO" id="GO:0004222">
    <property type="term" value="F:metalloendopeptidase activity"/>
    <property type="evidence" value="ECO:0007669"/>
    <property type="project" value="TreeGrafter"/>
</dbReference>
<evidence type="ECO:0000313" key="4">
    <source>
        <dbReference type="Proteomes" id="UP001221217"/>
    </source>
</evidence>
<dbReference type="InterPro" id="IPR016047">
    <property type="entry name" value="M23ase_b-sheet_dom"/>
</dbReference>
<evidence type="ECO:0000313" key="3">
    <source>
        <dbReference type="EMBL" id="MDC7225264.1"/>
    </source>
</evidence>
<proteinExistence type="predicted"/>
<accession>A0AAJ1IBZ4</accession>
<name>A0AAJ1IBZ4_9SPIO</name>
<gene>
    <name evidence="3" type="ORF">PQJ61_00710</name>
</gene>
<comment type="caution">
    <text evidence="3">The sequence shown here is derived from an EMBL/GenBank/DDBJ whole genome shotgun (WGS) entry which is preliminary data.</text>
</comment>
<keyword evidence="1" id="KW-0812">Transmembrane</keyword>
<reference evidence="3 4" key="1">
    <citation type="submission" date="2022-12" db="EMBL/GenBank/DDBJ databases">
        <title>Metagenome assembled genome from gulf of manar.</title>
        <authorList>
            <person name="Kohli P."/>
            <person name="Pk S."/>
            <person name="Venkata Ramana C."/>
            <person name="Sasikala C."/>
        </authorList>
    </citation>
    <scope>NUCLEOTIDE SEQUENCE [LARGE SCALE GENOMIC DNA]</scope>
    <source>
        <strain evidence="3">JB008</strain>
    </source>
</reference>
<keyword evidence="1" id="KW-1133">Transmembrane helix</keyword>
<protein>
    <submittedName>
        <fullName evidence="3">M23 family metallopeptidase</fullName>
    </submittedName>
</protein>
<dbReference type="PANTHER" id="PTHR21666">
    <property type="entry name" value="PEPTIDASE-RELATED"/>
    <property type="match status" value="1"/>
</dbReference>
<dbReference type="Proteomes" id="UP001221217">
    <property type="component" value="Unassembled WGS sequence"/>
</dbReference>
<dbReference type="PANTHER" id="PTHR21666:SF270">
    <property type="entry name" value="MUREIN HYDROLASE ACTIVATOR ENVC"/>
    <property type="match status" value="1"/>
</dbReference>
<dbReference type="InterPro" id="IPR011055">
    <property type="entry name" value="Dup_hybrid_motif"/>
</dbReference>
<sequence>MSAERYKKIENRFIETLSRVFRKLFNGVGGAVSSFYNTGRQKFTVMLVPHSEKKVVNFRISVFSLVFILFVTLSVLGTFFVYTTRISGVSQQLAEKSGSLDESEKNLDLLLDQVSDLKRASRNFEISLDKAMENLNISSDKELQASVVDGDFSSLISANETDAGVMREISELENLAAYLEDSVESFSKITELIISQGDLLVEMPTLWPVEGGDGRITNYFGPAEHPFTHTWYLHKGIDIGFGFGKPILAAANGKIVERGYEPLGFGNYIVIRHNYGFITKYAHLNDVYVDEGDVITQGQVIGAMGSTGLSTGPHLHFEIRIGSQVVDPEKFLNVRKR</sequence>